<evidence type="ECO:0000313" key="4">
    <source>
        <dbReference type="EMBL" id="QES40031.1"/>
    </source>
</evidence>
<name>A0A5P2CFF0_STRVZ</name>
<dbReference type="RefSeq" id="WP_150182202.1">
    <property type="nucleotide sequence ID" value="NZ_CP029191.1"/>
</dbReference>
<dbReference type="InterPro" id="IPR025241">
    <property type="entry name" value="DUF4190"/>
</dbReference>
<proteinExistence type="predicted"/>
<gene>
    <name evidence="4" type="ORF">DEJ49_02695</name>
</gene>
<evidence type="ECO:0000256" key="2">
    <source>
        <dbReference type="SAM" id="Phobius"/>
    </source>
</evidence>
<evidence type="ECO:0000259" key="3">
    <source>
        <dbReference type="Pfam" id="PF13828"/>
    </source>
</evidence>
<accession>A0A5P2CFF0</accession>
<keyword evidence="2" id="KW-0812">Transmembrane</keyword>
<feature type="transmembrane region" description="Helical" evidence="2">
    <location>
        <begin position="44"/>
        <end position="77"/>
    </location>
</feature>
<evidence type="ECO:0000256" key="1">
    <source>
        <dbReference type="SAM" id="MobiDB-lite"/>
    </source>
</evidence>
<dbReference type="AlphaFoldDB" id="A0A5P2CFF0"/>
<keyword evidence="2" id="KW-1133">Transmembrane helix</keyword>
<organism evidence="4 5">
    <name type="scientific">Streptomyces venezuelae</name>
    <dbReference type="NCBI Taxonomy" id="54571"/>
    <lineage>
        <taxon>Bacteria</taxon>
        <taxon>Bacillati</taxon>
        <taxon>Actinomycetota</taxon>
        <taxon>Actinomycetes</taxon>
        <taxon>Kitasatosporales</taxon>
        <taxon>Streptomycetaceae</taxon>
        <taxon>Streptomyces</taxon>
    </lineage>
</organism>
<dbReference type="Pfam" id="PF13828">
    <property type="entry name" value="DUF4190"/>
    <property type="match status" value="1"/>
</dbReference>
<reference evidence="4 5" key="1">
    <citation type="submission" date="2018-05" db="EMBL/GenBank/DDBJ databases">
        <title>Streptomyces venezuelae.</title>
        <authorList>
            <person name="Kim W."/>
            <person name="Lee N."/>
            <person name="Cho B.-K."/>
        </authorList>
    </citation>
    <scope>NUCLEOTIDE SEQUENCE [LARGE SCALE GENOMIC DNA]</scope>
    <source>
        <strain evidence="4 5">ATCC 14585</strain>
    </source>
</reference>
<dbReference type="Proteomes" id="UP000324015">
    <property type="component" value="Chromosome"/>
</dbReference>
<feature type="compositionally biased region" description="Low complexity" evidence="1">
    <location>
        <begin position="8"/>
        <end position="27"/>
    </location>
</feature>
<sequence length="157" mass="16407">MAAYDGSQPQGWQQPQGGQGPQGWQQPQQPPPGAAPGRGLAIAALVLGILACVLFWTVVGGVLLGLLAVILGIVAAVRARRGRAGGRGMAITGAVLGLLGLIASGLIIALGVSILNSDSAQTFKECMKDADSQDDRRACEKKFKKEFEKDWDREVGN</sequence>
<protein>
    <recommendedName>
        <fullName evidence="3">DUF4190 domain-containing protein</fullName>
    </recommendedName>
</protein>
<keyword evidence="2" id="KW-0472">Membrane</keyword>
<feature type="transmembrane region" description="Helical" evidence="2">
    <location>
        <begin position="89"/>
        <end position="115"/>
    </location>
</feature>
<feature type="domain" description="DUF4190" evidence="3">
    <location>
        <begin position="40"/>
        <end position="106"/>
    </location>
</feature>
<feature type="region of interest" description="Disordered" evidence="1">
    <location>
        <begin position="1"/>
        <end position="35"/>
    </location>
</feature>
<dbReference type="EMBL" id="CP029191">
    <property type="protein sequence ID" value="QES40031.1"/>
    <property type="molecule type" value="Genomic_DNA"/>
</dbReference>
<evidence type="ECO:0000313" key="5">
    <source>
        <dbReference type="Proteomes" id="UP000324015"/>
    </source>
</evidence>